<dbReference type="InterPro" id="IPR004846">
    <property type="entry name" value="T2SS/T3SS_dom"/>
</dbReference>
<evidence type="ECO:0000256" key="4">
    <source>
        <dbReference type="ARBA" id="ARBA00023136"/>
    </source>
</evidence>
<accession>A0A4R2N0D3</accession>
<dbReference type="PANTHER" id="PTHR30604:SF1">
    <property type="entry name" value="DNA UTILIZATION PROTEIN HOFQ"/>
    <property type="match status" value="1"/>
</dbReference>
<dbReference type="Pfam" id="PF00263">
    <property type="entry name" value="Secretin"/>
    <property type="match status" value="1"/>
</dbReference>
<dbReference type="Gene3D" id="3.30.1370.120">
    <property type="match status" value="1"/>
</dbReference>
<keyword evidence="4" id="KW-0472">Membrane</keyword>
<gene>
    <name evidence="10" type="ORF">EV697_103130</name>
</gene>
<reference evidence="10 11" key="1">
    <citation type="submission" date="2019-03" db="EMBL/GenBank/DDBJ databases">
        <title>Genomic Encyclopedia of Type Strains, Phase IV (KMG-IV): sequencing the most valuable type-strain genomes for metagenomic binning, comparative biology and taxonomic classification.</title>
        <authorList>
            <person name="Goeker M."/>
        </authorList>
    </citation>
    <scope>NUCLEOTIDE SEQUENCE [LARGE SCALE GENOMIC DNA]</scope>
    <source>
        <strain evidence="10 11">DSM 28231</strain>
    </source>
</reference>
<dbReference type="Proteomes" id="UP000294841">
    <property type="component" value="Unassembled WGS sequence"/>
</dbReference>
<dbReference type="InterPro" id="IPR038591">
    <property type="entry name" value="NolW-like_sf"/>
</dbReference>
<proteinExistence type="inferred from homology"/>
<dbReference type="GO" id="GO:0009306">
    <property type="term" value="P:protein secretion"/>
    <property type="evidence" value="ECO:0007669"/>
    <property type="project" value="InterPro"/>
</dbReference>
<dbReference type="InterPro" id="IPR001775">
    <property type="entry name" value="GspD/PilQ"/>
</dbReference>
<comment type="caution">
    <text evidence="10">The sequence shown here is derived from an EMBL/GenBank/DDBJ whole genome shotgun (WGS) entry which is preliminary data.</text>
</comment>
<keyword evidence="11" id="KW-1185">Reference proteome</keyword>
<dbReference type="InterPro" id="IPR005644">
    <property type="entry name" value="NolW-like"/>
</dbReference>
<dbReference type="AlphaFoldDB" id="A0A4R2N0D3"/>
<dbReference type="NCBIfam" id="TIGR02515">
    <property type="entry name" value="IV_pilus_PilQ"/>
    <property type="match status" value="1"/>
</dbReference>
<keyword evidence="2 7" id="KW-0813">Transport</keyword>
<dbReference type="GO" id="GO:0009279">
    <property type="term" value="C:cell outer membrane"/>
    <property type="evidence" value="ECO:0007669"/>
    <property type="project" value="UniProtKB-SubCell"/>
</dbReference>
<evidence type="ECO:0000256" key="6">
    <source>
        <dbReference type="RuleBase" id="RU004003"/>
    </source>
</evidence>
<evidence type="ECO:0000313" key="11">
    <source>
        <dbReference type="Proteomes" id="UP000294841"/>
    </source>
</evidence>
<keyword evidence="3" id="KW-0732">Signal</keyword>
<evidence type="ECO:0000259" key="8">
    <source>
        <dbReference type="Pfam" id="PF00263"/>
    </source>
</evidence>
<dbReference type="InterPro" id="IPR051808">
    <property type="entry name" value="Type_IV_pilus_biogenesis"/>
</dbReference>
<evidence type="ECO:0000256" key="3">
    <source>
        <dbReference type="ARBA" id="ARBA00022729"/>
    </source>
</evidence>
<dbReference type="PANTHER" id="PTHR30604">
    <property type="entry name" value="PROTEIN TRANSPORT PROTEIN HOFQ"/>
    <property type="match status" value="1"/>
</dbReference>
<evidence type="ECO:0000256" key="7">
    <source>
        <dbReference type="RuleBase" id="RU004004"/>
    </source>
</evidence>
<feature type="domain" description="Type II/III secretion system secretin-like" evidence="8">
    <location>
        <begin position="270"/>
        <end position="430"/>
    </location>
</feature>
<dbReference type="Pfam" id="PF03958">
    <property type="entry name" value="Secretin_N"/>
    <property type="match status" value="1"/>
</dbReference>
<dbReference type="PRINTS" id="PR00811">
    <property type="entry name" value="BCTERIALGSPD"/>
</dbReference>
<comment type="subcellular location">
    <subcellularLocation>
        <location evidence="7">Cell outer membrane</location>
    </subcellularLocation>
    <subcellularLocation>
        <location evidence="1">Membrane</location>
    </subcellularLocation>
</comment>
<dbReference type="PRINTS" id="PR01032">
    <property type="entry name" value="PHAGEIV"/>
</dbReference>
<dbReference type="InterPro" id="IPR013355">
    <property type="entry name" value="Pilus_4_PilQ"/>
</dbReference>
<organism evidence="10 11">
    <name type="scientific">Bisgaardia hudsonensis</name>
    <dbReference type="NCBI Taxonomy" id="109472"/>
    <lineage>
        <taxon>Bacteria</taxon>
        <taxon>Pseudomonadati</taxon>
        <taxon>Pseudomonadota</taxon>
        <taxon>Gammaproteobacteria</taxon>
        <taxon>Pasteurellales</taxon>
        <taxon>Pasteurellaceae</taxon>
        <taxon>Bisgaardia</taxon>
    </lineage>
</organism>
<evidence type="ECO:0000256" key="1">
    <source>
        <dbReference type="ARBA" id="ARBA00004370"/>
    </source>
</evidence>
<evidence type="ECO:0000256" key="5">
    <source>
        <dbReference type="ARBA" id="ARBA00023237"/>
    </source>
</evidence>
<name>A0A4R2N0D3_9PAST</name>
<comment type="similarity">
    <text evidence="6">Belongs to the bacterial secretin family.</text>
</comment>
<keyword evidence="5" id="KW-0998">Cell outer membrane</keyword>
<dbReference type="OrthoDB" id="9775455at2"/>
<evidence type="ECO:0000313" key="10">
    <source>
        <dbReference type="EMBL" id="TCP12825.1"/>
    </source>
</evidence>
<dbReference type="Gene3D" id="3.30.1370.130">
    <property type="match status" value="1"/>
</dbReference>
<sequence>MQKKIIFIIKYSVLFGSLSNLLWADNQFSIRLKQAPMVATLQQLALQQNINLIIDDNLSGSLSLQLQKTNLDKFLRSVAKSKRLELLKEDNIYYLTEKIYEPLRPTQESLGKSIILSEPELIQSSVKLHYAKASEVIKSLTTGTGSLLSSEGSISFDDRTNTLLIKDSKQSIKQFKKLVEDLDQPIQQVAIEARIVTMTDQSLRELGVRWGILDSSANNHAITGRLESTGITNLKDQLNINFATTTNPAGALALQIAKINGRLLDLELTALEQENAVEIIASPRLITTNKQSASIKQGTELPYVSVNEKSGSQSIEFREAVLGLDVTPHISKNNTILLDLVISQNAPGNSITYGLGEVVSIDKQEINTQVLAENGETIVLGGVFHDTITKGKDKVPVLGDILVIEHLFSKQNEQHQKRELVIFVTPRIVKKNTLIKQGQIVQKVSNILKK</sequence>
<evidence type="ECO:0000256" key="2">
    <source>
        <dbReference type="ARBA" id="ARBA00022448"/>
    </source>
</evidence>
<dbReference type="RefSeq" id="WP_132023455.1">
    <property type="nucleotide sequence ID" value="NZ_CP016605.1"/>
</dbReference>
<evidence type="ECO:0000259" key="9">
    <source>
        <dbReference type="Pfam" id="PF03958"/>
    </source>
</evidence>
<protein>
    <submittedName>
        <fullName evidence="10">Protein transport protein HofQ</fullName>
    </submittedName>
</protein>
<feature type="domain" description="NolW-like" evidence="9">
    <location>
        <begin position="126"/>
        <end position="188"/>
    </location>
</feature>
<dbReference type="EMBL" id="SLXI01000003">
    <property type="protein sequence ID" value="TCP12825.1"/>
    <property type="molecule type" value="Genomic_DNA"/>
</dbReference>